<evidence type="ECO:0000256" key="1">
    <source>
        <dbReference type="SAM" id="Phobius"/>
    </source>
</evidence>
<gene>
    <name evidence="2" type="ORF">BCR32DRAFT_249110</name>
</gene>
<keyword evidence="1" id="KW-0812">Transmembrane</keyword>
<organism evidence="2 3">
    <name type="scientific">Anaeromyces robustus</name>
    <dbReference type="NCBI Taxonomy" id="1754192"/>
    <lineage>
        <taxon>Eukaryota</taxon>
        <taxon>Fungi</taxon>
        <taxon>Fungi incertae sedis</taxon>
        <taxon>Chytridiomycota</taxon>
        <taxon>Chytridiomycota incertae sedis</taxon>
        <taxon>Neocallimastigomycetes</taxon>
        <taxon>Neocallimastigales</taxon>
        <taxon>Neocallimastigaceae</taxon>
        <taxon>Anaeromyces</taxon>
    </lineage>
</organism>
<protein>
    <recommendedName>
        <fullName evidence="4">Glycoside hydrolase</fullName>
    </recommendedName>
</protein>
<accession>A0A1Y1WRH8</accession>
<dbReference type="Gene3D" id="3.20.20.80">
    <property type="entry name" value="Glycosidases"/>
    <property type="match status" value="1"/>
</dbReference>
<dbReference type="SUPFAM" id="SSF51445">
    <property type="entry name" value="(Trans)glycosidases"/>
    <property type="match status" value="1"/>
</dbReference>
<dbReference type="Proteomes" id="UP000193944">
    <property type="component" value="Unassembled WGS sequence"/>
</dbReference>
<dbReference type="AlphaFoldDB" id="A0A1Y1WRH8"/>
<keyword evidence="1" id="KW-1133">Transmembrane helix</keyword>
<proteinExistence type="predicted"/>
<reference evidence="2 3" key="2">
    <citation type="submission" date="2016-08" db="EMBL/GenBank/DDBJ databases">
        <title>Pervasive Adenine N6-methylation of Active Genes in Fungi.</title>
        <authorList>
            <consortium name="DOE Joint Genome Institute"/>
            <person name="Mondo S.J."/>
            <person name="Dannebaum R.O."/>
            <person name="Kuo R.C."/>
            <person name="Labutti K."/>
            <person name="Haridas S."/>
            <person name="Kuo A."/>
            <person name="Salamov A."/>
            <person name="Ahrendt S.R."/>
            <person name="Lipzen A."/>
            <person name="Sullivan W."/>
            <person name="Andreopoulos W.B."/>
            <person name="Clum A."/>
            <person name="Lindquist E."/>
            <person name="Daum C."/>
            <person name="Ramamoorthy G.K."/>
            <person name="Gryganskyi A."/>
            <person name="Culley D."/>
            <person name="Magnuson J.K."/>
            <person name="James T.Y."/>
            <person name="O'Malley M.A."/>
            <person name="Stajich J.E."/>
            <person name="Spatafora J.W."/>
            <person name="Visel A."/>
            <person name="Grigoriev I.V."/>
        </authorList>
    </citation>
    <scope>NUCLEOTIDE SEQUENCE [LARGE SCALE GENOMIC DNA]</scope>
    <source>
        <strain evidence="2 3">S4</strain>
    </source>
</reference>
<evidence type="ECO:0000313" key="2">
    <source>
        <dbReference type="EMBL" id="ORX75985.1"/>
    </source>
</evidence>
<reference evidence="2 3" key="1">
    <citation type="submission" date="2016-08" db="EMBL/GenBank/DDBJ databases">
        <title>A Parts List for Fungal Cellulosomes Revealed by Comparative Genomics.</title>
        <authorList>
            <consortium name="DOE Joint Genome Institute"/>
            <person name="Haitjema C.H."/>
            <person name="Gilmore S.P."/>
            <person name="Henske J.K."/>
            <person name="Solomon K.V."/>
            <person name="De Groot R."/>
            <person name="Kuo A."/>
            <person name="Mondo S.J."/>
            <person name="Salamov A.A."/>
            <person name="Labutti K."/>
            <person name="Zhao Z."/>
            <person name="Chiniquy J."/>
            <person name="Barry K."/>
            <person name="Brewer H.M."/>
            <person name="Purvine S.O."/>
            <person name="Wright A.T."/>
            <person name="Boxma B."/>
            <person name="Van Alen T."/>
            <person name="Hackstein J.H."/>
            <person name="Baker S.E."/>
            <person name="Grigoriev I.V."/>
            <person name="O'Malley M.A."/>
        </authorList>
    </citation>
    <scope>NUCLEOTIDE SEQUENCE [LARGE SCALE GENOMIC DNA]</scope>
    <source>
        <strain evidence="2 3">S4</strain>
    </source>
</reference>
<evidence type="ECO:0000313" key="3">
    <source>
        <dbReference type="Proteomes" id="UP000193944"/>
    </source>
</evidence>
<keyword evidence="3" id="KW-1185">Reference proteome</keyword>
<keyword evidence="1" id="KW-0472">Membrane</keyword>
<evidence type="ECO:0008006" key="4">
    <source>
        <dbReference type="Google" id="ProtNLM"/>
    </source>
</evidence>
<feature type="transmembrane region" description="Helical" evidence="1">
    <location>
        <begin position="7"/>
        <end position="29"/>
    </location>
</feature>
<comment type="caution">
    <text evidence="2">The sequence shown here is derived from an EMBL/GenBank/DDBJ whole genome shotgun (WGS) entry which is preliminary data.</text>
</comment>
<dbReference type="STRING" id="1754192.A0A1Y1WRH8"/>
<dbReference type="InterPro" id="IPR017853">
    <property type="entry name" value="GH"/>
</dbReference>
<name>A0A1Y1WRH8_9FUNG</name>
<dbReference type="OrthoDB" id="2129791at2759"/>
<sequence>MNKFLKIFSFIFVSFTVLILSLISLISLIDKKNKDYQPSICNVNSSEDCLGGWFYRVNKKRADKNAEFASTHDWNYVLLSSNVKSQNARERLVNNTLAFRAKNIDVHIMCLEDTVYIDDPISAYNEISEILKFVNENNLDIQGIHIDCEPHGREDWKTASVEERNVIFNNFLKVVEYGRQAINEFRPKTTYSAAVAWWYSSKAKNNELEYGRGYDLVNKDRLDFIIPMIYDGAGGTVERVISRSEDYITDNASTVIGIAVEDYDYDKFNNIAQEIKNIRKESQYFNGISVYSNHHYPDWDDF</sequence>
<dbReference type="EMBL" id="MCFG01000325">
    <property type="protein sequence ID" value="ORX75985.1"/>
    <property type="molecule type" value="Genomic_DNA"/>
</dbReference>